<gene>
    <name evidence="6" type="ORF">BAY60_04225</name>
</gene>
<feature type="compositionally biased region" description="Polar residues" evidence="5">
    <location>
        <begin position="140"/>
        <end position="151"/>
    </location>
</feature>
<keyword evidence="4" id="KW-0472">Membrane</keyword>
<keyword evidence="7" id="KW-1185">Reference proteome</keyword>
<keyword evidence="3" id="KW-1133">Transmembrane helix</keyword>
<organism evidence="6 7">
    <name type="scientific">Prauserella muralis</name>
    <dbReference type="NCBI Taxonomy" id="588067"/>
    <lineage>
        <taxon>Bacteria</taxon>
        <taxon>Bacillati</taxon>
        <taxon>Actinomycetota</taxon>
        <taxon>Actinomycetes</taxon>
        <taxon>Pseudonocardiales</taxon>
        <taxon>Pseudonocardiaceae</taxon>
        <taxon>Prauserella</taxon>
    </lineage>
</organism>
<dbReference type="Proteomes" id="UP000249915">
    <property type="component" value="Unassembled WGS sequence"/>
</dbReference>
<sequence>MFISGGINALRQAEGHAEAAKPLLDKTVGKQPESLPDQVPTDPVTLVRIDAAVKLVGGSLLAIGKLPRLSSLMLLGSLVPTTLAAHSFWEEKDSGRRQEQQIQFTKNLGLAGGLLLAAADTEGKPSVGWRARHAVRDASKQVQDTAESVQRTAGKTAGKASKKVGKAGKQAGALTGKAGKVTGKASKSVESVLSR</sequence>
<feature type="region of interest" description="Disordered" evidence="5">
    <location>
        <begin position="138"/>
        <end position="195"/>
    </location>
</feature>
<comment type="caution">
    <text evidence="6">The sequence shown here is derived from an EMBL/GenBank/DDBJ whole genome shotgun (WGS) entry which is preliminary data.</text>
</comment>
<name>A0A2V4BAN6_9PSEU</name>
<keyword evidence="2" id="KW-0812">Transmembrane</keyword>
<evidence type="ECO:0000256" key="3">
    <source>
        <dbReference type="ARBA" id="ARBA00022989"/>
    </source>
</evidence>
<dbReference type="Pfam" id="PF07681">
    <property type="entry name" value="DoxX"/>
    <property type="match status" value="1"/>
</dbReference>
<dbReference type="EMBL" id="MASW01000001">
    <property type="protein sequence ID" value="PXY31582.1"/>
    <property type="molecule type" value="Genomic_DNA"/>
</dbReference>
<evidence type="ECO:0000256" key="5">
    <source>
        <dbReference type="SAM" id="MobiDB-lite"/>
    </source>
</evidence>
<evidence type="ECO:0000256" key="4">
    <source>
        <dbReference type="ARBA" id="ARBA00023136"/>
    </source>
</evidence>
<comment type="subcellular location">
    <subcellularLocation>
        <location evidence="1">Membrane</location>
        <topology evidence="1">Multi-pass membrane protein</topology>
    </subcellularLocation>
</comment>
<dbReference type="InterPro" id="IPR032808">
    <property type="entry name" value="DoxX"/>
</dbReference>
<evidence type="ECO:0000313" key="6">
    <source>
        <dbReference type="EMBL" id="PXY31582.1"/>
    </source>
</evidence>
<evidence type="ECO:0000313" key="7">
    <source>
        <dbReference type="Proteomes" id="UP000249915"/>
    </source>
</evidence>
<evidence type="ECO:0008006" key="8">
    <source>
        <dbReference type="Google" id="ProtNLM"/>
    </source>
</evidence>
<dbReference type="GO" id="GO:0016020">
    <property type="term" value="C:membrane"/>
    <property type="evidence" value="ECO:0007669"/>
    <property type="project" value="UniProtKB-SubCell"/>
</dbReference>
<evidence type="ECO:0000256" key="2">
    <source>
        <dbReference type="ARBA" id="ARBA00022692"/>
    </source>
</evidence>
<evidence type="ECO:0000256" key="1">
    <source>
        <dbReference type="ARBA" id="ARBA00004141"/>
    </source>
</evidence>
<reference evidence="6 7" key="1">
    <citation type="submission" date="2016-07" db="EMBL/GenBank/DDBJ databases">
        <title>Draft genome sequence of Prauserella muralis DSM 45305, isolated from a mould-covered wall in an indoor environment.</title>
        <authorList>
            <person name="Ruckert C."/>
            <person name="Albersmeier A."/>
            <person name="Jiang C.-L."/>
            <person name="Jiang Y."/>
            <person name="Kalinowski J."/>
            <person name="Schneider O."/>
            <person name="Winkler A."/>
            <person name="Zotchev S.B."/>
        </authorList>
    </citation>
    <scope>NUCLEOTIDE SEQUENCE [LARGE SCALE GENOMIC DNA]</scope>
    <source>
        <strain evidence="6 7">DSM 45305</strain>
    </source>
</reference>
<accession>A0A2V4BAN6</accession>
<protein>
    <recommendedName>
        <fullName evidence="8">DoxX family protein</fullName>
    </recommendedName>
</protein>
<dbReference type="AlphaFoldDB" id="A0A2V4BAN6"/>
<proteinExistence type="predicted"/>